<comment type="caution">
    <text evidence="1">The sequence shown here is derived from an EMBL/GenBank/DDBJ whole genome shotgun (WGS) entry which is preliminary data.</text>
</comment>
<organism evidence="1 2">
    <name type="scientific">Ottowia cancrivicina</name>
    <dbReference type="NCBI Taxonomy" id="3040346"/>
    <lineage>
        <taxon>Bacteria</taxon>
        <taxon>Pseudomonadati</taxon>
        <taxon>Pseudomonadota</taxon>
        <taxon>Betaproteobacteria</taxon>
        <taxon>Burkholderiales</taxon>
        <taxon>Comamonadaceae</taxon>
        <taxon>Ottowia</taxon>
    </lineage>
</organism>
<evidence type="ECO:0000313" key="1">
    <source>
        <dbReference type="EMBL" id="MDG9699509.1"/>
    </source>
</evidence>
<reference evidence="1 2" key="1">
    <citation type="submission" date="2023-04" db="EMBL/GenBank/DDBJ databases">
        <title>Ottowia paracancer sp. nov., isolated from human stomach.</title>
        <authorList>
            <person name="Song Y."/>
        </authorList>
    </citation>
    <scope>NUCLEOTIDE SEQUENCE [LARGE SCALE GENOMIC DNA]</scope>
    <source>
        <strain evidence="1 2">10c7w1</strain>
    </source>
</reference>
<gene>
    <name evidence="1" type="ORF">QB898_07265</name>
</gene>
<evidence type="ECO:0008006" key="3">
    <source>
        <dbReference type="Google" id="ProtNLM"/>
    </source>
</evidence>
<dbReference type="EMBL" id="JARVII010000012">
    <property type="protein sequence ID" value="MDG9699509.1"/>
    <property type="molecule type" value="Genomic_DNA"/>
</dbReference>
<sequence length="124" mass="12887">MSTCACAAAAAAAAAANQPPHQHGPGCGHTAIRHNGHVDYLQEGHLHHPHEGRVQEHSIAVSDTNPEGCTPPCAGHEPGHVHGPGCGHEAVPHGNHIDFLVNGRLHHPHGDHCDDHGPVEVVQG</sequence>
<evidence type="ECO:0000313" key="2">
    <source>
        <dbReference type="Proteomes" id="UP001237156"/>
    </source>
</evidence>
<protein>
    <recommendedName>
        <fullName evidence="3">Secreted protein</fullName>
    </recommendedName>
</protein>
<dbReference type="Proteomes" id="UP001237156">
    <property type="component" value="Unassembled WGS sequence"/>
</dbReference>
<accession>A0AAW6RH99</accession>
<keyword evidence="2" id="KW-1185">Reference proteome</keyword>
<name>A0AAW6RH99_9BURK</name>
<dbReference type="AlphaFoldDB" id="A0AAW6RH99"/>
<proteinExistence type="predicted"/>
<dbReference type="RefSeq" id="WP_102283958.1">
    <property type="nucleotide sequence ID" value="NZ_JARVII010000012.1"/>
</dbReference>